<evidence type="ECO:0000256" key="2">
    <source>
        <dbReference type="SAM" id="MobiDB-lite"/>
    </source>
</evidence>
<dbReference type="GO" id="GO:0034976">
    <property type="term" value="P:response to endoplasmic reticulum stress"/>
    <property type="evidence" value="ECO:0000318"/>
    <property type="project" value="GO_Central"/>
</dbReference>
<evidence type="ECO:0000256" key="1">
    <source>
        <dbReference type="ARBA" id="ARBA00006347"/>
    </source>
</evidence>
<keyword evidence="5" id="KW-1185">Reference proteome</keyword>
<dbReference type="VEuPathDB" id="TrichDB:TVAG_495510"/>
<dbReference type="GO" id="GO:0006457">
    <property type="term" value="P:protein folding"/>
    <property type="evidence" value="ECO:0000318"/>
    <property type="project" value="GO_Central"/>
</dbReference>
<evidence type="ECO:0000313" key="4">
    <source>
        <dbReference type="EMBL" id="EAY15536.1"/>
    </source>
</evidence>
<dbReference type="InParanoid" id="A2DVJ4"/>
<dbReference type="SMR" id="A2DVJ4"/>
<reference evidence="4" key="2">
    <citation type="journal article" date="2007" name="Science">
        <title>Draft genome sequence of the sexually transmitted pathogen Trichomonas vaginalis.</title>
        <authorList>
            <person name="Carlton J.M."/>
            <person name="Hirt R.P."/>
            <person name="Silva J.C."/>
            <person name="Delcher A.L."/>
            <person name="Schatz M."/>
            <person name="Zhao Q."/>
            <person name="Wortman J.R."/>
            <person name="Bidwell S.L."/>
            <person name="Alsmark U.C.M."/>
            <person name="Besteiro S."/>
            <person name="Sicheritz-Ponten T."/>
            <person name="Noel C.J."/>
            <person name="Dacks J.B."/>
            <person name="Foster P.G."/>
            <person name="Simillion C."/>
            <person name="Van de Peer Y."/>
            <person name="Miranda-Saavedra D."/>
            <person name="Barton G.J."/>
            <person name="Westrop G.D."/>
            <person name="Mueller S."/>
            <person name="Dessi D."/>
            <person name="Fiori P.L."/>
            <person name="Ren Q."/>
            <person name="Paulsen I."/>
            <person name="Zhang H."/>
            <person name="Bastida-Corcuera F.D."/>
            <person name="Simoes-Barbosa A."/>
            <person name="Brown M.T."/>
            <person name="Hayes R.D."/>
            <person name="Mukherjee M."/>
            <person name="Okumura C.Y."/>
            <person name="Schneider R."/>
            <person name="Smith A.J."/>
            <person name="Vanacova S."/>
            <person name="Villalvazo M."/>
            <person name="Haas B.J."/>
            <person name="Pertea M."/>
            <person name="Feldblyum T.V."/>
            <person name="Utterback T.R."/>
            <person name="Shu C.L."/>
            <person name="Osoegawa K."/>
            <person name="de Jong P.J."/>
            <person name="Hrdy I."/>
            <person name="Horvathova L."/>
            <person name="Zubacova Z."/>
            <person name="Dolezal P."/>
            <person name="Malik S.B."/>
            <person name="Logsdon J.M. Jr."/>
            <person name="Henze K."/>
            <person name="Gupta A."/>
            <person name="Wang C.C."/>
            <person name="Dunne R.L."/>
            <person name="Upcroft J.A."/>
            <person name="Upcroft P."/>
            <person name="White O."/>
            <person name="Salzberg S.L."/>
            <person name="Tang P."/>
            <person name="Chiu C.-H."/>
            <person name="Lee Y.-S."/>
            <person name="Embley T.M."/>
            <person name="Coombs G.H."/>
            <person name="Mottram J.C."/>
            <person name="Tachezy J."/>
            <person name="Fraser-Liggett C.M."/>
            <person name="Johnson P.J."/>
        </authorList>
    </citation>
    <scope>NUCLEOTIDE SEQUENCE [LARGE SCALE GENOMIC DNA]</scope>
    <source>
        <strain evidence="4">G3</strain>
    </source>
</reference>
<sequence>MIWALLALSQCFYVPYSETGVLIYDSYTDRQFGSVLKRHQLVVSLFVNFSAPGVEAYLEIFSKLPTIFSEDVKFCVLSSKHAKRLTMQFTTYLPQISFFNHGEIAYSIPFPSTEAELLSAVDVFLRPTLPTFNDEKEVYASFGETQFTVISPPALVQKARDYVISIADNAGSFNLIAASVDTFKKMNFSGEYVCIYRKEDKMIKEVKNFREFMKQIRPTYYPKFDMDLLLSVEGPVGLLCVKDSPTKEQKERMAELGSKFQNLTFAIISDADLDDIHIMTNGKTRQFPCFVILSWEYYVYYPVRPFDNEVENYIMDISNGKIDYVFPSEEIPATQEDPYAIKVVGKNYEEFVTDKENDVVMFYIGSDKDGLRAAHKIGKYIKKNNVTGVKVGYIITSLNSCNKSFPRLVFEPQVNIFAKGKKSSHMLYSAPTVFSILEGLKMYANPDINLNISTFRFSMELEYMVDLLQDFEELRASDRKGALAYIYERGQMLGFGNNLETIVNSIYNAAGGLVAGYDDKKLVAEFENDADDFVEPEVEEELTRQSYTKSSHRGSGRRSHHHRRY</sequence>
<dbReference type="PANTHER" id="PTHR18929">
    <property type="entry name" value="PROTEIN DISULFIDE ISOMERASE"/>
    <property type="match status" value="1"/>
</dbReference>
<dbReference type="KEGG" id="tva:4773539"/>
<keyword evidence="3" id="KW-0732">Signal</keyword>
<dbReference type="AlphaFoldDB" id="A2DVJ4"/>
<accession>A2DVJ4</accession>
<feature type="compositionally biased region" description="Basic residues" evidence="2">
    <location>
        <begin position="550"/>
        <end position="565"/>
    </location>
</feature>
<feature type="region of interest" description="Disordered" evidence="2">
    <location>
        <begin position="537"/>
        <end position="565"/>
    </location>
</feature>
<organism evidence="4 5">
    <name type="scientific">Trichomonas vaginalis (strain ATCC PRA-98 / G3)</name>
    <dbReference type="NCBI Taxonomy" id="412133"/>
    <lineage>
        <taxon>Eukaryota</taxon>
        <taxon>Metamonada</taxon>
        <taxon>Parabasalia</taxon>
        <taxon>Trichomonadida</taxon>
        <taxon>Trichomonadidae</taxon>
        <taxon>Trichomonas</taxon>
    </lineage>
</organism>
<dbReference type="Gene3D" id="3.40.30.10">
    <property type="entry name" value="Glutaredoxin"/>
    <property type="match status" value="1"/>
</dbReference>
<evidence type="ECO:0008006" key="6">
    <source>
        <dbReference type="Google" id="ProtNLM"/>
    </source>
</evidence>
<comment type="similarity">
    <text evidence="1">Belongs to the protein disulfide isomerase family.</text>
</comment>
<dbReference type="EMBL" id="DS113254">
    <property type="protein sequence ID" value="EAY15536.1"/>
    <property type="molecule type" value="Genomic_DNA"/>
</dbReference>
<reference evidence="4" key="1">
    <citation type="submission" date="2006-10" db="EMBL/GenBank/DDBJ databases">
        <authorList>
            <person name="Amadeo P."/>
            <person name="Zhao Q."/>
            <person name="Wortman J."/>
            <person name="Fraser-Liggett C."/>
            <person name="Carlton J."/>
        </authorList>
    </citation>
    <scope>NUCLEOTIDE SEQUENCE</scope>
    <source>
        <strain evidence="4">G3</strain>
    </source>
</reference>
<evidence type="ECO:0000256" key="3">
    <source>
        <dbReference type="SAM" id="SignalP"/>
    </source>
</evidence>
<dbReference type="VEuPathDB" id="TrichDB:TVAGG3_0275560"/>
<gene>
    <name evidence="4" type="ORF">TVAG_495510</name>
</gene>
<dbReference type="RefSeq" id="XP_001327759.1">
    <property type="nucleotide sequence ID" value="XM_001327724.1"/>
</dbReference>
<feature type="signal peptide" evidence="3">
    <location>
        <begin position="1"/>
        <end position="19"/>
    </location>
</feature>
<dbReference type="Proteomes" id="UP000001542">
    <property type="component" value="Unassembled WGS sequence"/>
</dbReference>
<proteinExistence type="inferred from homology"/>
<dbReference type="PANTHER" id="PTHR18929:SF246">
    <property type="entry name" value="PROTEIN DISULFIDE ISOMERASE-LIKE 1-4"/>
    <property type="match status" value="1"/>
</dbReference>
<feature type="chain" id="PRO_5002643280" description="Thioredoxin domain-containing protein" evidence="3">
    <location>
        <begin position="20"/>
        <end position="565"/>
    </location>
</feature>
<evidence type="ECO:0000313" key="5">
    <source>
        <dbReference type="Proteomes" id="UP000001542"/>
    </source>
</evidence>
<dbReference type="InterPro" id="IPR036249">
    <property type="entry name" value="Thioredoxin-like_sf"/>
</dbReference>
<name>A2DVJ4_TRIV3</name>
<dbReference type="GO" id="GO:0005783">
    <property type="term" value="C:endoplasmic reticulum"/>
    <property type="evidence" value="ECO:0000318"/>
    <property type="project" value="GO_Central"/>
</dbReference>
<dbReference type="SUPFAM" id="SSF52833">
    <property type="entry name" value="Thioredoxin-like"/>
    <property type="match status" value="1"/>
</dbReference>
<dbReference type="GO" id="GO:0003756">
    <property type="term" value="F:protein disulfide isomerase activity"/>
    <property type="evidence" value="ECO:0000318"/>
    <property type="project" value="GO_Central"/>
</dbReference>
<protein>
    <recommendedName>
        <fullName evidence="6">Thioredoxin domain-containing protein</fullName>
    </recommendedName>
</protein>
<dbReference type="OrthoDB" id="10671020at2759"/>